<dbReference type="PANTHER" id="PTHR37048:SF2">
    <property type="entry name" value="QUESTIONABLE PROTEIN"/>
    <property type="match status" value="1"/>
</dbReference>
<evidence type="ECO:0000313" key="2">
    <source>
        <dbReference type="Proteomes" id="UP001232148"/>
    </source>
</evidence>
<name>A0AAD9HQ71_9PEZI</name>
<reference evidence="1" key="1">
    <citation type="submission" date="2021-06" db="EMBL/GenBank/DDBJ databases">
        <title>Comparative genomics, transcriptomics and evolutionary studies reveal genomic signatures of adaptation to plant cell wall in hemibiotrophic fungi.</title>
        <authorList>
            <consortium name="DOE Joint Genome Institute"/>
            <person name="Baroncelli R."/>
            <person name="Diaz J.F."/>
            <person name="Benocci T."/>
            <person name="Peng M."/>
            <person name="Battaglia E."/>
            <person name="Haridas S."/>
            <person name="Andreopoulos W."/>
            <person name="Labutti K."/>
            <person name="Pangilinan J."/>
            <person name="Floch G.L."/>
            <person name="Makela M.R."/>
            <person name="Henrissat B."/>
            <person name="Grigoriev I.V."/>
            <person name="Crouch J.A."/>
            <person name="De Vries R.P."/>
            <person name="Sukno S.A."/>
            <person name="Thon M.R."/>
        </authorList>
    </citation>
    <scope>NUCLEOTIDE SEQUENCE</scope>
    <source>
        <strain evidence="1">MAFF235873</strain>
    </source>
</reference>
<dbReference type="Proteomes" id="UP001232148">
    <property type="component" value="Unassembled WGS sequence"/>
</dbReference>
<accession>A0AAD9HQ71</accession>
<sequence>MKMIPSSAQLPAQRSNNSTLSGKLMWLPSRNCIPTSLLEPVLDNGAYNHPVVVMSNNPSPEGLVEVFLITSFGTRSIDEAFDNKFKHWLDYMPIEPAVHPDLGQLHLLEGSQPLHKPSYVNTRQAHMVHLEALRPHRGSGAGVVDRALEYASVKALTKGSSFVDLFNPRTPKRLRDYKLWVMDDKWRKGEAQAQPLPAGTVVTNPSFPAFSWLAAPGNQAASIWTYNAPTCDTPTYSPPTYNTPTYNTPTYNTPTYSTPTYNSYTHNIHTYSGCSYQPVPNWRVPQPQQRDITSMASWRSVRA</sequence>
<dbReference type="PANTHER" id="PTHR37048">
    <property type="entry name" value="QUESTIONABLE PROTEIN"/>
    <property type="match status" value="1"/>
</dbReference>
<gene>
    <name evidence="1" type="ORF">LX32DRAFT_581577</name>
</gene>
<dbReference type="EMBL" id="MU842824">
    <property type="protein sequence ID" value="KAK2033175.1"/>
    <property type="molecule type" value="Genomic_DNA"/>
</dbReference>
<evidence type="ECO:0000313" key="1">
    <source>
        <dbReference type="EMBL" id="KAK2033175.1"/>
    </source>
</evidence>
<comment type="caution">
    <text evidence="1">The sequence shown here is derived from an EMBL/GenBank/DDBJ whole genome shotgun (WGS) entry which is preliminary data.</text>
</comment>
<keyword evidence="2" id="KW-1185">Reference proteome</keyword>
<protein>
    <submittedName>
        <fullName evidence="1">Uncharacterized protein</fullName>
    </submittedName>
</protein>
<organism evidence="1 2">
    <name type="scientific">Colletotrichum zoysiae</name>
    <dbReference type="NCBI Taxonomy" id="1216348"/>
    <lineage>
        <taxon>Eukaryota</taxon>
        <taxon>Fungi</taxon>
        <taxon>Dikarya</taxon>
        <taxon>Ascomycota</taxon>
        <taxon>Pezizomycotina</taxon>
        <taxon>Sordariomycetes</taxon>
        <taxon>Hypocreomycetidae</taxon>
        <taxon>Glomerellales</taxon>
        <taxon>Glomerellaceae</taxon>
        <taxon>Colletotrichum</taxon>
        <taxon>Colletotrichum graminicola species complex</taxon>
    </lineage>
</organism>
<dbReference type="AlphaFoldDB" id="A0AAD9HQ71"/>
<proteinExistence type="predicted"/>